<proteinExistence type="predicted"/>
<protein>
    <recommendedName>
        <fullName evidence="3">M15 family peptidase</fullName>
    </recommendedName>
</protein>
<dbReference type="Proteomes" id="UP001595445">
    <property type="component" value="Unassembled WGS sequence"/>
</dbReference>
<evidence type="ECO:0000313" key="2">
    <source>
        <dbReference type="Proteomes" id="UP001595445"/>
    </source>
</evidence>
<sequence length="259" mass="28322">MSISKAQSVLAVQADGKIGPKTLAAARAALSAARVSTNGWTDQRIVLGGAQAILAAAGHEPGHIDGFWGHNTDNAWEAWDDARTGRPALVLDRTAPTPNVGGTQWPRQKDMVAFYGPAGGPRATAGTVRLPFAFKLAWNTSDLVNTFKCHDLIAPAFQSVVDQSAKHYGETEYRRLRLDLYGGCYNFRKMRGGSSWSIHSWGAAIDLDPERNGLKMGRDQAAFARPEYEPFWRIVEGQGLVSLGRVRNFDFMHIQGARL</sequence>
<accession>A0ABV7E0B2</accession>
<dbReference type="InterPro" id="IPR009045">
    <property type="entry name" value="Zn_M74/Hedgehog-like"/>
</dbReference>
<comment type="caution">
    <text evidence="1">The sequence shown here is derived from an EMBL/GenBank/DDBJ whole genome shotgun (WGS) entry which is preliminary data.</text>
</comment>
<dbReference type="SUPFAM" id="SSF55166">
    <property type="entry name" value="Hedgehog/DD-peptidase"/>
    <property type="match status" value="1"/>
</dbReference>
<dbReference type="RefSeq" id="WP_197644615.1">
    <property type="nucleotide sequence ID" value="NZ_JAEACP010000012.1"/>
</dbReference>
<dbReference type="EMBL" id="JBHRSM010000053">
    <property type="protein sequence ID" value="MFC3088535.1"/>
    <property type="molecule type" value="Genomic_DNA"/>
</dbReference>
<keyword evidence="2" id="KW-1185">Reference proteome</keyword>
<gene>
    <name evidence="1" type="ORF">ACFOD6_21055</name>
</gene>
<evidence type="ECO:0000313" key="1">
    <source>
        <dbReference type="EMBL" id="MFC3088535.1"/>
    </source>
</evidence>
<name>A0ABV7E0B2_9RHOB</name>
<reference evidence="2" key="1">
    <citation type="journal article" date="2019" name="Int. J. Syst. Evol. Microbiol.">
        <title>The Global Catalogue of Microorganisms (GCM) 10K type strain sequencing project: providing services to taxonomists for standard genome sequencing and annotation.</title>
        <authorList>
            <consortium name="The Broad Institute Genomics Platform"/>
            <consortium name="The Broad Institute Genome Sequencing Center for Infectious Disease"/>
            <person name="Wu L."/>
            <person name="Ma J."/>
        </authorList>
    </citation>
    <scope>NUCLEOTIDE SEQUENCE [LARGE SCALE GENOMIC DNA]</scope>
    <source>
        <strain evidence="2">KCTC 62102</strain>
    </source>
</reference>
<organism evidence="1 2">
    <name type="scientific">Tabrizicola soli</name>
    <dbReference type="NCBI Taxonomy" id="2185115"/>
    <lineage>
        <taxon>Bacteria</taxon>
        <taxon>Pseudomonadati</taxon>
        <taxon>Pseudomonadota</taxon>
        <taxon>Alphaproteobacteria</taxon>
        <taxon>Rhodobacterales</taxon>
        <taxon>Paracoccaceae</taxon>
        <taxon>Tabrizicola</taxon>
    </lineage>
</organism>
<evidence type="ECO:0008006" key="3">
    <source>
        <dbReference type="Google" id="ProtNLM"/>
    </source>
</evidence>